<dbReference type="RefSeq" id="XP_012762579.2">
    <property type="nucleotide sequence ID" value="XM_012907125.2"/>
</dbReference>
<dbReference type="Proteomes" id="UP000076359">
    <property type="component" value="Unassembled WGS sequence"/>
</dbReference>
<name>A0A151LJW3_PLARE</name>
<gene>
    <name evidence="1" type="ORF">PRSY57_0818600</name>
</gene>
<dbReference type="EMBL" id="LVLA01000009">
    <property type="protein sequence ID" value="KYN99280.1"/>
    <property type="molecule type" value="Genomic_DNA"/>
</dbReference>
<proteinExistence type="predicted"/>
<organism evidence="1 2">
    <name type="scientific">Plasmodium reichenowi</name>
    <dbReference type="NCBI Taxonomy" id="5854"/>
    <lineage>
        <taxon>Eukaryota</taxon>
        <taxon>Sar</taxon>
        <taxon>Alveolata</taxon>
        <taxon>Apicomplexa</taxon>
        <taxon>Aconoidasida</taxon>
        <taxon>Haemosporida</taxon>
        <taxon>Plasmodiidae</taxon>
        <taxon>Plasmodium</taxon>
        <taxon>Plasmodium (Laverania)</taxon>
    </lineage>
</organism>
<evidence type="ECO:0000313" key="1">
    <source>
        <dbReference type="EMBL" id="KYN99280.1"/>
    </source>
</evidence>
<dbReference type="GeneID" id="24530728"/>
<dbReference type="VEuPathDB" id="PlasmoDB:PRG01_0822200"/>
<dbReference type="VEuPathDB" id="PlasmoDB:PRCDC_0818600"/>
<dbReference type="KEGG" id="prei:PRSY57_0818600"/>
<accession>A0A151LJW3</accession>
<reference evidence="1 2" key="1">
    <citation type="journal article" date="2016" name="Nat. Commun.">
        <title>Genomes of cryptic chimpanzee Plasmodium species reveal key evolutionary events leading to human malaria.</title>
        <authorList>
            <person name="Sundararaman S.A."/>
            <person name="Plenderleith L.J."/>
            <person name="Liu W."/>
            <person name="Loy D.E."/>
            <person name="Learn G.H."/>
            <person name="Li Y."/>
            <person name="Shaw K.S."/>
            <person name="Ayouba A."/>
            <person name="Peeters M."/>
            <person name="Speede S."/>
            <person name="Shaw G.M."/>
            <person name="Bushman F.D."/>
            <person name="Brisson D."/>
            <person name="Rayner J.C."/>
            <person name="Sharp P.M."/>
            <person name="Hahn B.H."/>
        </authorList>
    </citation>
    <scope>NUCLEOTIDE SEQUENCE [LARGE SCALE GENOMIC DNA]</scope>
    <source>
        <strain evidence="1 2">SY57</strain>
    </source>
</reference>
<comment type="caution">
    <text evidence="1">The sequence shown here is derived from an EMBL/GenBank/DDBJ whole genome shotgun (WGS) entry which is preliminary data.</text>
</comment>
<dbReference type="AlphaFoldDB" id="A0A151LJW3"/>
<evidence type="ECO:0000313" key="2">
    <source>
        <dbReference type="Proteomes" id="UP000076359"/>
    </source>
</evidence>
<protein>
    <submittedName>
        <fullName evidence="1">Uncharacterized protein</fullName>
    </submittedName>
</protein>
<sequence>MNIVVTNYGILSKNFIRTYLGHKIHTIKGTYKNISIYHVDIKRYCHNKSRSKIKCKNTGVMNKDMNFIICDELKEKYIDNNPMNNVHNNSSYNNFNTFYENGNNKDNFNVSKRCVGKKVIRDTFINKIKEGTLSLLNLEIEELNYEELLKYKNIKNVVGMKNKLTILKYFNSYLLKNNKGKYYILKVLMFCIVKDIHKYKNNELIYILYIYKYHNYLNPFLILHIIDKLCCDNYIYNMNIKEFVFLLDILNVPLVMTNKFIQSIMDYININKNKIEYCKYYFDIAYFLAKNNLYNKYIFDTIAQYYTSHSYNFELSILYMFNSEHKNINRNNNAFPIKGSYNINNNIVDINICEELINNDDYLNVKQKNMLKKVEPDNGCYDNTYDSNNIINFKREIHKHLYILSKYGYKNIQIYNNMFKIIIFSCNHFKPFEVSSIFKSLKNINYFNIVLLEKLTSTLKRNISQYKTSLLLDCLNTLSFFNYKDDNIITTILINLPRNISTYTSNQFLKLVYFMDNFIPFSIYFKIFLNKQICIFSSSFGLCHLISLLKIFTHQNLISNPILYLLKIKISKYNKSLTYNDIKSKHINEKPVETFPSINYTGNIKISYKDIYSIFYHMHLMKIQYIDLAIKCIECIFFMEKNFKNIFSEDIEYITNSCCYFLLLNDNYDDPFLRKFINVHIENFFSFVASNFVKNESLEKANECINGNLEMEKINHNNNNKKKKYKTDNIKMDDIKMDDIKMDDIKMDDIKMDDIKMDDIKMDDIKMDHIKMDHIKMDHIKMDDIKMDDIKMDDIKMDDIHFAHYEKNNGTIHFNNKINYNEQIIDIQNNNNDKKNPYLAFNKRKNVYAIIILTLINELVYQNSIKKISNIIHNFNLEYIKNNIYVFLQYFNNEKNEKEKCDTIYILEKLFPLLYFPNINHVHLKNISRNNFFISTFNLTYVQNGYNNYLKSEHIKKEIISNQYILNEIYKILRGLKQKNYIFKLINKSHTKSFFLYNHYIYVKNIRNGDKIAILFASKNYYYNTIDDANFGLTSKMGKKLFEKNKLTKEAITQIEYFKIYFNKIYLVEFYTWENMINIQEKKDYFVNLFNI</sequence>